<evidence type="ECO:0000256" key="4">
    <source>
        <dbReference type="ARBA" id="ARBA00023186"/>
    </source>
</evidence>
<organism evidence="5 6">
    <name type="scientific">Streptoalloteichus tenebrarius (strain ATCC 17920 / DSM 40477 / JCM 4838 / CBS 697.72 / NBRC 16177 / NCIMB 11028 / NRRL B-12390 / A12253. 1 / ISP 5477)</name>
    <name type="common">Streptomyces tenebrarius</name>
    <dbReference type="NCBI Taxonomy" id="1933"/>
    <lineage>
        <taxon>Bacteria</taxon>
        <taxon>Bacillati</taxon>
        <taxon>Actinomycetota</taxon>
        <taxon>Actinomycetes</taxon>
        <taxon>Pseudonocardiales</taxon>
        <taxon>Pseudonocardiaceae</taxon>
        <taxon>Streptoalloteichus</taxon>
    </lineage>
</organism>
<dbReference type="Proteomes" id="UP001205311">
    <property type="component" value="Unassembled WGS sequence"/>
</dbReference>
<evidence type="ECO:0000256" key="2">
    <source>
        <dbReference type="ARBA" id="ARBA00006411"/>
    </source>
</evidence>
<comment type="subcellular location">
    <subcellularLocation>
        <location evidence="1">Cytoplasm</location>
    </subcellularLocation>
</comment>
<dbReference type="Pfam" id="PF14011">
    <property type="entry name" value="ESX-1_EspG"/>
    <property type="match status" value="1"/>
</dbReference>
<comment type="caution">
    <text evidence="5">The sequence shown here is derived from an EMBL/GenBank/DDBJ whole genome shotgun (WGS) entry which is preliminary data.</text>
</comment>
<evidence type="ECO:0000256" key="3">
    <source>
        <dbReference type="ARBA" id="ARBA00022490"/>
    </source>
</evidence>
<dbReference type="EMBL" id="JAMTCP010000025">
    <property type="protein sequence ID" value="MCP2260339.1"/>
    <property type="molecule type" value="Genomic_DNA"/>
</dbReference>
<protein>
    <submittedName>
        <fullName evidence="5">EspG family protein</fullName>
    </submittedName>
</protein>
<evidence type="ECO:0000313" key="5">
    <source>
        <dbReference type="EMBL" id="MCP2260339.1"/>
    </source>
</evidence>
<accession>A0ABT1HXV0</accession>
<keyword evidence="4" id="KW-0143">Chaperone</keyword>
<evidence type="ECO:0000313" key="6">
    <source>
        <dbReference type="Proteomes" id="UP001205311"/>
    </source>
</evidence>
<keyword evidence="3" id="KW-0963">Cytoplasm</keyword>
<evidence type="ECO:0000256" key="1">
    <source>
        <dbReference type="ARBA" id="ARBA00004496"/>
    </source>
</evidence>
<keyword evidence="6" id="KW-1185">Reference proteome</keyword>
<gene>
    <name evidence="5" type="ORF">LX15_004052</name>
</gene>
<dbReference type="InterPro" id="IPR025734">
    <property type="entry name" value="EspG"/>
</dbReference>
<comment type="similarity">
    <text evidence="2">Belongs to the EspG family.</text>
</comment>
<proteinExistence type="inferred from homology"/>
<reference evidence="5 6" key="1">
    <citation type="submission" date="2022-06" db="EMBL/GenBank/DDBJ databases">
        <title>Genomic Encyclopedia of Archaeal and Bacterial Type Strains, Phase II (KMG-II): from individual species to whole genera.</title>
        <authorList>
            <person name="Goeker M."/>
        </authorList>
    </citation>
    <scope>NUCLEOTIDE SEQUENCE [LARGE SCALE GENOMIC DNA]</scope>
    <source>
        <strain evidence="5 6">DSM 40477</strain>
    </source>
</reference>
<sequence>MTADATGSLRVSSEELEVLLFVLGEAAALPGRMVSREQTEHMELVREVAARSLLARGLVTGVEGGYRVEPTLAEALAVPTRQVLAFEADLEREGRLVRGAAATDGERGLLVLPSVDGTVALRWFPAHELARAVVASAGHAEAGRADLRVPAALLVEPPVDLNLELDVPAAVARGASPEAAAALAEILAARHGSGRVAAVRPVGDGWVESAAPVAWWDTDRGRFLVTPGGPGPDGARTVRVSPGGDEELVGALAGLAATVS</sequence>
<dbReference type="RefSeq" id="WP_253671191.1">
    <property type="nucleotide sequence ID" value="NZ_JAMTCP010000025.1"/>
</dbReference>
<name>A0ABT1HXV0_STRSD</name>